<keyword evidence="5" id="KW-0479">Metal-binding</keyword>
<gene>
    <name evidence="11" type="ORF">B5V51_10750</name>
</gene>
<evidence type="ECO:0000259" key="10">
    <source>
        <dbReference type="PROSITE" id="PS51837"/>
    </source>
</evidence>
<feature type="domain" description="LITAF" evidence="10">
    <location>
        <begin position="70"/>
        <end position="154"/>
    </location>
</feature>
<protein>
    <recommendedName>
        <fullName evidence="10">LITAF domain-containing protein</fullName>
    </recommendedName>
</protein>
<dbReference type="PANTHER" id="PTHR23292:SF14">
    <property type="entry name" value="FI16615P1-RELATED"/>
    <property type="match status" value="1"/>
</dbReference>
<dbReference type="GO" id="GO:0031902">
    <property type="term" value="C:late endosome membrane"/>
    <property type="evidence" value="ECO:0007669"/>
    <property type="project" value="UniProtKB-SubCell"/>
</dbReference>
<keyword evidence="6" id="KW-0862">Zinc</keyword>
<name>A0A2A4JWY3_HELVI</name>
<dbReference type="InterPro" id="IPR006629">
    <property type="entry name" value="LITAF"/>
</dbReference>
<feature type="region of interest" description="Disordered" evidence="8">
    <location>
        <begin position="1"/>
        <end position="51"/>
    </location>
</feature>
<dbReference type="AlphaFoldDB" id="A0A2A4JWY3"/>
<dbReference type="GO" id="GO:0005765">
    <property type="term" value="C:lysosomal membrane"/>
    <property type="evidence" value="ECO:0007669"/>
    <property type="project" value="UniProtKB-SubCell"/>
</dbReference>
<dbReference type="PROSITE" id="PS51837">
    <property type="entry name" value="LITAF"/>
    <property type="match status" value="1"/>
</dbReference>
<dbReference type="InterPro" id="IPR037519">
    <property type="entry name" value="LITAF_fam"/>
</dbReference>
<sequence>MYNNESQFHDPKGQGQPPPYNDGPPTDVRNMPYTDNAPPVHHTQHAPPPMMPRPVMAQPGVVYQANVNMMPAVIPVVVGPQMGPKESPMTCPSCNHQIVTRVEYKTSLRTHLFAALLCVIGCWPCAFVPYFVDSCRNADHYCPNCNSYIGSYIS</sequence>
<dbReference type="GO" id="GO:0008270">
    <property type="term" value="F:zinc ion binding"/>
    <property type="evidence" value="ECO:0007669"/>
    <property type="project" value="TreeGrafter"/>
</dbReference>
<evidence type="ECO:0000313" key="11">
    <source>
        <dbReference type="EMBL" id="PCG75902.1"/>
    </source>
</evidence>
<evidence type="ECO:0000256" key="2">
    <source>
        <dbReference type="ARBA" id="ARBA00004481"/>
    </source>
</evidence>
<evidence type="ECO:0000256" key="9">
    <source>
        <dbReference type="SAM" id="Phobius"/>
    </source>
</evidence>
<dbReference type="PANTHER" id="PTHR23292">
    <property type="entry name" value="LIPOPOLYSACCHARIDE-INDUCED TUMOR NECROSIS FACTOR-ALPHA FACTOR"/>
    <property type="match status" value="1"/>
</dbReference>
<evidence type="ECO:0000256" key="4">
    <source>
        <dbReference type="ARBA" id="ARBA00005975"/>
    </source>
</evidence>
<evidence type="ECO:0000256" key="1">
    <source>
        <dbReference type="ARBA" id="ARBA00004414"/>
    </source>
</evidence>
<feature type="transmembrane region" description="Helical" evidence="9">
    <location>
        <begin position="111"/>
        <end position="132"/>
    </location>
</feature>
<proteinExistence type="inferred from homology"/>
<keyword evidence="7 9" id="KW-0472">Membrane</keyword>
<dbReference type="Pfam" id="PF10601">
    <property type="entry name" value="zf-LITAF-like"/>
    <property type="match status" value="1"/>
</dbReference>
<organism evidence="11">
    <name type="scientific">Heliothis virescens</name>
    <name type="common">Tobacco budworm moth</name>
    <dbReference type="NCBI Taxonomy" id="7102"/>
    <lineage>
        <taxon>Eukaryota</taxon>
        <taxon>Metazoa</taxon>
        <taxon>Ecdysozoa</taxon>
        <taxon>Arthropoda</taxon>
        <taxon>Hexapoda</taxon>
        <taxon>Insecta</taxon>
        <taxon>Pterygota</taxon>
        <taxon>Neoptera</taxon>
        <taxon>Endopterygota</taxon>
        <taxon>Lepidoptera</taxon>
        <taxon>Glossata</taxon>
        <taxon>Ditrysia</taxon>
        <taxon>Noctuoidea</taxon>
        <taxon>Noctuidae</taxon>
        <taxon>Heliothinae</taxon>
        <taxon>Heliothis</taxon>
    </lineage>
</organism>
<evidence type="ECO:0000256" key="8">
    <source>
        <dbReference type="SAM" id="MobiDB-lite"/>
    </source>
</evidence>
<keyword evidence="9" id="KW-0812">Transmembrane</keyword>
<evidence type="ECO:0000256" key="3">
    <source>
        <dbReference type="ARBA" id="ARBA00004630"/>
    </source>
</evidence>
<accession>A0A2A4JWY3</accession>
<comment type="subcellular location">
    <subcellularLocation>
        <location evidence="2">Endosome membrane</location>
        <topology evidence="2">Peripheral membrane protein</topology>
    </subcellularLocation>
    <subcellularLocation>
        <location evidence="1">Late endosome membrane</location>
    </subcellularLocation>
    <subcellularLocation>
        <location evidence="3">Lysosome membrane</location>
        <topology evidence="3">Peripheral membrane protein</topology>
        <orientation evidence="3">Cytoplasmic side</orientation>
    </subcellularLocation>
</comment>
<comment type="caution">
    <text evidence="11">The sequence shown here is derived from an EMBL/GenBank/DDBJ whole genome shotgun (WGS) entry which is preliminary data.</text>
</comment>
<dbReference type="SMART" id="SM00714">
    <property type="entry name" value="LITAF"/>
    <property type="match status" value="1"/>
</dbReference>
<keyword evidence="9" id="KW-1133">Transmembrane helix</keyword>
<comment type="similarity">
    <text evidence="4">Belongs to the CDIP1/LITAF family.</text>
</comment>
<evidence type="ECO:0000256" key="6">
    <source>
        <dbReference type="ARBA" id="ARBA00022833"/>
    </source>
</evidence>
<reference evidence="11" key="1">
    <citation type="submission" date="2017-09" db="EMBL/GenBank/DDBJ databases">
        <title>Contemporary evolution of a Lepidopteran species, Heliothis virescens, in response to modern agricultural practices.</title>
        <authorList>
            <person name="Fritz M.L."/>
            <person name="Deyonke A.M."/>
            <person name="Papanicolaou A."/>
            <person name="Micinski S."/>
            <person name="Westbrook J."/>
            <person name="Gould F."/>
        </authorList>
    </citation>
    <scope>NUCLEOTIDE SEQUENCE [LARGE SCALE GENOMIC DNA]</scope>
    <source>
        <strain evidence="11">HvINT-</strain>
        <tissue evidence="11">Whole body</tissue>
    </source>
</reference>
<evidence type="ECO:0000256" key="5">
    <source>
        <dbReference type="ARBA" id="ARBA00022723"/>
    </source>
</evidence>
<dbReference type="STRING" id="7102.A0A2A4JWY3"/>
<dbReference type="EMBL" id="NWSH01000518">
    <property type="protein sequence ID" value="PCG75902.1"/>
    <property type="molecule type" value="Genomic_DNA"/>
</dbReference>
<evidence type="ECO:0000256" key="7">
    <source>
        <dbReference type="ARBA" id="ARBA00023136"/>
    </source>
</evidence>